<organism evidence="2 3">
    <name type="scientific">Metabacillus rhizolycopersici</name>
    <dbReference type="NCBI Taxonomy" id="2875709"/>
    <lineage>
        <taxon>Bacteria</taxon>
        <taxon>Bacillati</taxon>
        <taxon>Bacillota</taxon>
        <taxon>Bacilli</taxon>
        <taxon>Bacillales</taxon>
        <taxon>Bacillaceae</taxon>
        <taxon>Metabacillus</taxon>
    </lineage>
</organism>
<keyword evidence="3" id="KW-1185">Reference proteome</keyword>
<protein>
    <submittedName>
        <fullName evidence="2">Uncharacterized protein</fullName>
    </submittedName>
</protein>
<comment type="caution">
    <text evidence="2">The sequence shown here is derived from an EMBL/GenBank/DDBJ whole genome shotgun (WGS) entry which is preliminary data.</text>
</comment>
<evidence type="ECO:0000313" key="2">
    <source>
        <dbReference type="EMBL" id="MBZ5749984.1"/>
    </source>
</evidence>
<evidence type="ECO:0000313" key="3">
    <source>
        <dbReference type="Proteomes" id="UP001165287"/>
    </source>
</evidence>
<sequence>MRDMANKKELALENLEVASDKFDPYIKTIREAAPKVSDNEEHYLVDLNRKRWKKGYSIVKEWYSWRAIVYAIPLAVIGWFFTIDILLGFFILTPFLFLLIGVLIYYILGMKALHDMTDESKKEYFHYYAYTNHRREYDIFAPYLATGNSFRFKHALELIKEWDKDIEKKDAMILNLEKDLKKTAIDAINLPDYAQEENEFVNALSEKLVDKIERKAENSLTLGTMDFFGHYAIYRLDDDKLILEYCSRRNQHIPVTVDIDDRTLKNMSYLKILQSTYAWETDGKSTISFVAEVNHTVYVYTVIVGDRNRHALNTKTTSGKMNIERLADVVSTAFKLFAFNVSNKKRG</sequence>
<keyword evidence="1" id="KW-0812">Transmembrane</keyword>
<name>A0ABS7UPM4_9BACI</name>
<keyword evidence="1" id="KW-1133">Transmembrane helix</keyword>
<accession>A0ABS7UPM4</accession>
<dbReference type="RefSeq" id="WP_224137981.1">
    <property type="nucleotide sequence ID" value="NZ_JAIQUM010000010.1"/>
</dbReference>
<evidence type="ECO:0000256" key="1">
    <source>
        <dbReference type="SAM" id="Phobius"/>
    </source>
</evidence>
<dbReference type="EMBL" id="JAIQUM010000010">
    <property type="protein sequence ID" value="MBZ5749984.1"/>
    <property type="molecule type" value="Genomic_DNA"/>
</dbReference>
<feature type="transmembrane region" description="Helical" evidence="1">
    <location>
        <begin position="87"/>
        <end position="108"/>
    </location>
</feature>
<keyword evidence="1" id="KW-0472">Membrane</keyword>
<gene>
    <name evidence="2" type="ORF">K9V48_06940</name>
</gene>
<proteinExistence type="predicted"/>
<dbReference type="Proteomes" id="UP001165287">
    <property type="component" value="Unassembled WGS sequence"/>
</dbReference>
<reference evidence="2" key="1">
    <citation type="submission" date="2024-05" db="EMBL/GenBank/DDBJ databases">
        <title>Metabacillus sp. nov., isolated from the rhizosphere soil of tomato plants.</title>
        <authorList>
            <person name="Ma R."/>
        </authorList>
    </citation>
    <scope>NUCLEOTIDE SEQUENCE</scope>
    <source>
        <strain evidence="2">DBTR6</strain>
    </source>
</reference>
<feature type="transmembrane region" description="Helical" evidence="1">
    <location>
        <begin position="63"/>
        <end position="81"/>
    </location>
</feature>